<evidence type="ECO:0000256" key="3">
    <source>
        <dbReference type="ARBA" id="ARBA00012663"/>
    </source>
</evidence>
<dbReference type="Gene3D" id="3.40.50.10870">
    <property type="entry name" value="Glycosyl hydrolase family 3"/>
    <property type="match status" value="1"/>
</dbReference>
<feature type="domain" description="Bacterial Glycosyl hydrolase family 3 C-terminal" evidence="7">
    <location>
        <begin position="388"/>
        <end position="531"/>
    </location>
</feature>
<dbReference type="RefSeq" id="WP_011827190.1">
    <property type="nucleotide sequence ID" value="NC_008820.1"/>
</dbReference>
<keyword evidence="4 8" id="KW-0378">Hydrolase</keyword>
<dbReference type="EC" id="3.2.1.52" evidence="3"/>
<dbReference type="AlphaFoldDB" id="A2CCY6"/>
<dbReference type="Gene3D" id="3.20.20.300">
    <property type="entry name" value="Glycoside hydrolase, family 3, N-terminal domain"/>
    <property type="match status" value="1"/>
</dbReference>
<dbReference type="CAZy" id="GH3">
    <property type="family name" value="Glycoside Hydrolase Family 3"/>
</dbReference>
<reference evidence="8 9" key="1">
    <citation type="journal article" date="2007" name="PLoS Genet.">
        <title>Patterns and implications of gene gain and loss in the evolution of Prochlorococcus.</title>
        <authorList>
            <person name="Kettler G.C."/>
            <person name="Martiny A.C."/>
            <person name="Huang K."/>
            <person name="Zucker J."/>
            <person name="Coleman M.L."/>
            <person name="Rodrigue S."/>
            <person name="Chen F."/>
            <person name="Lapidus A."/>
            <person name="Ferriera S."/>
            <person name="Johnson J."/>
            <person name="Steglich C."/>
            <person name="Church G.M."/>
            <person name="Richardson P."/>
            <person name="Chisholm S.W."/>
        </authorList>
    </citation>
    <scope>NUCLEOTIDE SEQUENCE [LARGE SCALE GENOMIC DNA]</scope>
    <source>
        <strain evidence="8 9">MIT 9303</strain>
    </source>
</reference>
<dbReference type="Pfam" id="PF00933">
    <property type="entry name" value="Glyco_hydro_3"/>
    <property type="match status" value="1"/>
</dbReference>
<name>A2CCY6_PROM3</name>
<dbReference type="Proteomes" id="UP000002274">
    <property type="component" value="Chromosome"/>
</dbReference>
<evidence type="ECO:0000256" key="4">
    <source>
        <dbReference type="ARBA" id="ARBA00022801"/>
    </source>
</evidence>
<comment type="catalytic activity">
    <reaction evidence="1">
        <text>Hydrolysis of terminal non-reducing N-acetyl-D-hexosamine residues in N-acetyl-beta-D-hexosaminides.</text>
        <dbReference type="EC" id="3.2.1.52"/>
    </reaction>
</comment>
<dbReference type="InterPro" id="IPR017853">
    <property type="entry name" value="GH"/>
</dbReference>
<dbReference type="InterPro" id="IPR036962">
    <property type="entry name" value="Glyco_hydro_3_N_sf"/>
</dbReference>
<protein>
    <recommendedName>
        <fullName evidence="3">beta-N-acetylhexosaminidase</fullName>
        <ecNumber evidence="3">3.2.1.52</ecNumber>
    </recommendedName>
</protein>
<dbReference type="HOGENOM" id="CLU_008392_5_4_3"/>
<evidence type="ECO:0000313" key="9">
    <source>
        <dbReference type="Proteomes" id="UP000002274"/>
    </source>
</evidence>
<organism evidence="8 9">
    <name type="scientific">Prochlorococcus marinus (strain MIT 9303)</name>
    <dbReference type="NCBI Taxonomy" id="59922"/>
    <lineage>
        <taxon>Bacteria</taxon>
        <taxon>Bacillati</taxon>
        <taxon>Cyanobacteriota</taxon>
        <taxon>Cyanophyceae</taxon>
        <taxon>Synechococcales</taxon>
        <taxon>Prochlorococcaceae</taxon>
        <taxon>Prochlorococcus</taxon>
    </lineage>
</organism>
<accession>A2CCY6</accession>
<evidence type="ECO:0000256" key="2">
    <source>
        <dbReference type="ARBA" id="ARBA00005336"/>
    </source>
</evidence>
<dbReference type="InterPro" id="IPR041518">
    <property type="entry name" value="Bac_GH3_C"/>
</dbReference>
<evidence type="ECO:0000256" key="1">
    <source>
        <dbReference type="ARBA" id="ARBA00001231"/>
    </source>
</evidence>
<comment type="similarity">
    <text evidence="2">Belongs to the glycosyl hydrolase 3 family.</text>
</comment>
<dbReference type="SUPFAM" id="SSF51445">
    <property type="entry name" value="(Trans)glycosidases"/>
    <property type="match status" value="1"/>
</dbReference>
<dbReference type="BioCyc" id="PMAR59922:G1G80-2291-MONOMER"/>
<evidence type="ECO:0000259" key="6">
    <source>
        <dbReference type="Pfam" id="PF00933"/>
    </source>
</evidence>
<dbReference type="PANTHER" id="PTHR30480:SF13">
    <property type="entry name" value="BETA-HEXOSAMINIDASE"/>
    <property type="match status" value="1"/>
</dbReference>
<dbReference type="GO" id="GO:0009254">
    <property type="term" value="P:peptidoglycan turnover"/>
    <property type="evidence" value="ECO:0007669"/>
    <property type="project" value="TreeGrafter"/>
</dbReference>
<dbReference type="InterPro" id="IPR050226">
    <property type="entry name" value="NagZ_Beta-hexosaminidase"/>
</dbReference>
<proteinExistence type="inferred from homology"/>
<feature type="domain" description="Glycoside hydrolase family 3 N-terminal" evidence="6">
    <location>
        <begin position="9"/>
        <end position="333"/>
    </location>
</feature>
<evidence type="ECO:0000259" key="7">
    <source>
        <dbReference type="Pfam" id="PF18034"/>
    </source>
</evidence>
<keyword evidence="5 8" id="KW-0326">Glycosidase</keyword>
<sequence length="549" mass="59760">MNPPSQSPLRRQVAELLVVRASGHASDDQRRYPKWELSNAELKRLLAEGVGGVILLGGTSTEISHRCKRLRQWAKAPLLLCADVEEGVGQRFEGGTWLVPPMALGRLYQEDQRRAVNLAERYGRCTGHQARRCGLNWVLAPVCDVNNNPANPVINVRAWGEDTATVSALACAFQQGLAAEGVLGCAKHFPGHGNTGMDSHLQLPVLDDNLRQLMELELVPFQAVMKAGIDSIMTAHLLMRNLDASCPATLSPAVLQDLLRRQLKFEGLVVTDALVMRAITQSYSAGEAAVMAFAAGADLILMPENADDAIEALCEALQSGQIPMQRLHASQERRREALQKVGVSTAKLALKDSTSIDKPLERDEDRALASELVTASLKIHHPGPVTPTESGINLLRVDGVLPCSVLTATAPALVLPSEAGFQSLLSHPLGISPWQDDPDQPLALERLGIGPVMLQLFLRGNPFRGDQDRHEPWVATVKQLQQQKRLAGLVVYGSPYIWDELLEVLNIGIPAAYSPGQMPEAQRQVLTCLLQPAQVQSSAQTPLFQDFTD</sequence>
<dbReference type="GO" id="GO:0004563">
    <property type="term" value="F:beta-N-acetylhexosaminidase activity"/>
    <property type="evidence" value="ECO:0007669"/>
    <property type="project" value="UniProtKB-EC"/>
</dbReference>
<dbReference type="GO" id="GO:0005975">
    <property type="term" value="P:carbohydrate metabolic process"/>
    <property type="evidence" value="ECO:0007669"/>
    <property type="project" value="InterPro"/>
</dbReference>
<dbReference type="STRING" id="59922.P9303_26161"/>
<gene>
    <name evidence="8" type="ordered locus">P9303_26161</name>
</gene>
<dbReference type="PANTHER" id="PTHR30480">
    <property type="entry name" value="BETA-HEXOSAMINIDASE-RELATED"/>
    <property type="match status" value="1"/>
</dbReference>
<evidence type="ECO:0000313" key="8">
    <source>
        <dbReference type="EMBL" id="ABM79346.1"/>
    </source>
</evidence>
<dbReference type="EMBL" id="CP000554">
    <property type="protein sequence ID" value="ABM79346.1"/>
    <property type="molecule type" value="Genomic_DNA"/>
</dbReference>
<dbReference type="KEGG" id="pmf:P9303_26161"/>
<dbReference type="Pfam" id="PF18034">
    <property type="entry name" value="Bac_GH3_C"/>
    <property type="match status" value="1"/>
</dbReference>
<dbReference type="InterPro" id="IPR001764">
    <property type="entry name" value="Glyco_hydro_3_N"/>
</dbReference>
<evidence type="ECO:0000256" key="5">
    <source>
        <dbReference type="ARBA" id="ARBA00023295"/>
    </source>
</evidence>